<protein>
    <submittedName>
        <fullName evidence="2">Uncharacterized protein</fullName>
    </submittedName>
</protein>
<reference evidence="2 3" key="1">
    <citation type="submission" date="2023-01" db="EMBL/GenBank/DDBJ databases">
        <title>Analysis of 21 Apiospora genomes using comparative genomics revels a genus with tremendous synthesis potential of carbohydrate active enzymes and secondary metabolites.</title>
        <authorList>
            <person name="Sorensen T."/>
        </authorList>
    </citation>
    <scope>NUCLEOTIDE SEQUENCE [LARGE SCALE GENOMIC DNA]</scope>
    <source>
        <strain evidence="2 3">CBS 24483</strain>
    </source>
</reference>
<keyword evidence="1" id="KW-1133">Transmembrane helix</keyword>
<gene>
    <name evidence="2" type="ORF">PG986_004076</name>
</gene>
<dbReference type="Proteomes" id="UP001391051">
    <property type="component" value="Unassembled WGS sequence"/>
</dbReference>
<accession>A0ABR1QLJ1</accession>
<proteinExistence type="predicted"/>
<evidence type="ECO:0000313" key="2">
    <source>
        <dbReference type="EMBL" id="KAK7959222.1"/>
    </source>
</evidence>
<dbReference type="GeneID" id="92073360"/>
<dbReference type="RefSeq" id="XP_066702925.1">
    <property type="nucleotide sequence ID" value="XM_066840298.1"/>
</dbReference>
<keyword evidence="3" id="KW-1185">Reference proteome</keyword>
<evidence type="ECO:0000313" key="3">
    <source>
        <dbReference type="Proteomes" id="UP001391051"/>
    </source>
</evidence>
<keyword evidence="1" id="KW-0812">Transmembrane</keyword>
<comment type="caution">
    <text evidence="2">The sequence shown here is derived from an EMBL/GenBank/DDBJ whole genome shotgun (WGS) entry which is preliminary data.</text>
</comment>
<evidence type="ECO:0000256" key="1">
    <source>
        <dbReference type="SAM" id="Phobius"/>
    </source>
</evidence>
<dbReference type="EMBL" id="JAQQWE010000003">
    <property type="protein sequence ID" value="KAK7959222.1"/>
    <property type="molecule type" value="Genomic_DNA"/>
</dbReference>
<organism evidence="2 3">
    <name type="scientific">Apiospora aurea</name>
    <dbReference type="NCBI Taxonomy" id="335848"/>
    <lineage>
        <taxon>Eukaryota</taxon>
        <taxon>Fungi</taxon>
        <taxon>Dikarya</taxon>
        <taxon>Ascomycota</taxon>
        <taxon>Pezizomycotina</taxon>
        <taxon>Sordariomycetes</taxon>
        <taxon>Xylariomycetidae</taxon>
        <taxon>Amphisphaeriales</taxon>
        <taxon>Apiosporaceae</taxon>
        <taxon>Apiospora</taxon>
    </lineage>
</organism>
<keyword evidence="1" id="KW-0472">Membrane</keyword>
<name>A0ABR1QLJ1_9PEZI</name>
<feature type="transmembrane region" description="Helical" evidence="1">
    <location>
        <begin position="22"/>
        <end position="46"/>
    </location>
</feature>
<sequence length="81" mass="8857">MSFHVSSATIPMMSLVPESPTVAGQLALALIPLAFAILLTICITAVTGSRRERILGVQNPANEKVLKQLRDEHMTMREGQR</sequence>